<reference evidence="2" key="2">
    <citation type="journal article" date="2021" name="PeerJ">
        <title>Extensive microbial diversity within the chicken gut microbiome revealed by metagenomics and culture.</title>
        <authorList>
            <person name="Gilroy R."/>
            <person name="Ravi A."/>
            <person name="Getino M."/>
            <person name="Pursley I."/>
            <person name="Horton D.L."/>
            <person name="Alikhan N.F."/>
            <person name="Baker D."/>
            <person name="Gharbi K."/>
            <person name="Hall N."/>
            <person name="Watson M."/>
            <person name="Adriaenssens E.M."/>
            <person name="Foster-Nyarko E."/>
            <person name="Jarju S."/>
            <person name="Secka A."/>
            <person name="Antonio M."/>
            <person name="Oren A."/>
            <person name="Chaudhuri R.R."/>
            <person name="La Ragione R."/>
            <person name="Hildebrand F."/>
            <person name="Pallen M.J."/>
        </authorList>
    </citation>
    <scope>NUCLEOTIDE SEQUENCE</scope>
    <source>
        <strain evidence="2">ChiW25-3613</strain>
    </source>
</reference>
<evidence type="ECO:0000313" key="2">
    <source>
        <dbReference type="EMBL" id="HIR39682.1"/>
    </source>
</evidence>
<keyword evidence="1" id="KW-0732">Signal</keyword>
<dbReference type="AlphaFoldDB" id="A0A9D1AFS7"/>
<name>A0A9D1AFS7_9FIRM</name>
<organism evidence="2 3">
    <name type="scientific">Candidatus Coproplasma stercoripullorum</name>
    <dbReference type="NCBI Taxonomy" id="2840751"/>
    <lineage>
        <taxon>Bacteria</taxon>
        <taxon>Bacillati</taxon>
        <taxon>Bacillota</taxon>
        <taxon>Clostridia</taxon>
        <taxon>Eubacteriales</taxon>
        <taxon>Candidatus Coproplasma</taxon>
    </lineage>
</organism>
<gene>
    <name evidence="2" type="ORF">IAB90_04785</name>
</gene>
<feature type="chain" id="PRO_5038691003" evidence="1">
    <location>
        <begin position="26"/>
        <end position="339"/>
    </location>
</feature>
<protein>
    <submittedName>
        <fullName evidence="2">Uncharacterized protein</fullName>
    </submittedName>
</protein>
<evidence type="ECO:0000256" key="1">
    <source>
        <dbReference type="SAM" id="SignalP"/>
    </source>
</evidence>
<comment type="caution">
    <text evidence="2">The sequence shown here is derived from an EMBL/GenBank/DDBJ whole genome shotgun (WGS) entry which is preliminary data.</text>
</comment>
<dbReference type="Proteomes" id="UP000824179">
    <property type="component" value="Unassembled WGS sequence"/>
</dbReference>
<accession>A0A9D1AFS7</accession>
<sequence>MKKLAKTLLTLAVTAGLALSVSAFSACGDGREVLIDGDYSAQATETQLTTLREYASKTSDDLLGDSSASGWSYNARYNASGDVVAGIEMSAEGQTVGMDMGMNVNYDHVISLANSETGPSVRGSGNMNYNMTVDMAIPGMEAQDVSISLDGASYNDENYFYLDGAFSMSGGGTDYSQANKIKLDYSSVFGDIFQTGGSDAFVDITPALEALETVGAAAYVDESSSFKVKISLSAQGWAELYGEAIEEIAGALGSDLGLEVIADNTDFGHCDIYLDFDKESGVLLGYGTSVDASFGYSATANGASVSVTYDMDIDSWFLSTDSAAGELPSDLDDYEYVGM</sequence>
<dbReference type="EMBL" id="DVHB01000081">
    <property type="protein sequence ID" value="HIR39682.1"/>
    <property type="molecule type" value="Genomic_DNA"/>
</dbReference>
<evidence type="ECO:0000313" key="3">
    <source>
        <dbReference type="Proteomes" id="UP000824179"/>
    </source>
</evidence>
<proteinExistence type="predicted"/>
<feature type="signal peptide" evidence="1">
    <location>
        <begin position="1"/>
        <end position="25"/>
    </location>
</feature>
<reference evidence="2" key="1">
    <citation type="submission" date="2020-10" db="EMBL/GenBank/DDBJ databases">
        <authorList>
            <person name="Gilroy R."/>
        </authorList>
    </citation>
    <scope>NUCLEOTIDE SEQUENCE</scope>
    <source>
        <strain evidence="2">ChiW25-3613</strain>
    </source>
</reference>
<dbReference type="PROSITE" id="PS51257">
    <property type="entry name" value="PROKAR_LIPOPROTEIN"/>
    <property type="match status" value="1"/>
</dbReference>